<feature type="compositionally biased region" description="Basic and acidic residues" evidence="1">
    <location>
        <begin position="71"/>
        <end position="86"/>
    </location>
</feature>
<evidence type="ECO:0000256" key="1">
    <source>
        <dbReference type="SAM" id="MobiDB-lite"/>
    </source>
</evidence>
<comment type="caution">
    <text evidence="2">The sequence shown here is derived from an EMBL/GenBank/DDBJ whole genome shotgun (WGS) entry which is preliminary data.</text>
</comment>
<dbReference type="AlphaFoldDB" id="A0A812UEJ5"/>
<accession>A0A812UEJ5</accession>
<reference evidence="2" key="1">
    <citation type="submission" date="2021-02" db="EMBL/GenBank/DDBJ databases">
        <authorList>
            <person name="Dougan E. K."/>
            <person name="Rhodes N."/>
            <person name="Thang M."/>
            <person name="Chan C."/>
        </authorList>
    </citation>
    <scope>NUCLEOTIDE SEQUENCE</scope>
</reference>
<name>A0A812UEJ5_9DINO</name>
<feature type="region of interest" description="Disordered" evidence="1">
    <location>
        <begin position="1"/>
        <end position="24"/>
    </location>
</feature>
<organism evidence="2 3">
    <name type="scientific">Symbiodinium necroappetens</name>
    <dbReference type="NCBI Taxonomy" id="1628268"/>
    <lineage>
        <taxon>Eukaryota</taxon>
        <taxon>Sar</taxon>
        <taxon>Alveolata</taxon>
        <taxon>Dinophyceae</taxon>
        <taxon>Suessiales</taxon>
        <taxon>Symbiodiniaceae</taxon>
        <taxon>Symbiodinium</taxon>
    </lineage>
</organism>
<evidence type="ECO:0000313" key="3">
    <source>
        <dbReference type="Proteomes" id="UP000601435"/>
    </source>
</evidence>
<dbReference type="Proteomes" id="UP000601435">
    <property type="component" value="Unassembled WGS sequence"/>
</dbReference>
<feature type="region of interest" description="Disordered" evidence="1">
    <location>
        <begin position="62"/>
        <end position="95"/>
    </location>
</feature>
<dbReference type="OrthoDB" id="434048at2759"/>
<protein>
    <submittedName>
        <fullName evidence="2">Uncharacterized protein</fullName>
    </submittedName>
</protein>
<dbReference type="EMBL" id="CAJNJA010027287">
    <property type="protein sequence ID" value="CAE7572947.1"/>
    <property type="molecule type" value="Genomic_DNA"/>
</dbReference>
<sequence length="389" mass="42932">MESSIVVNARSKTAKRRTGEGTASAIKLHKMEDWQMFRVFDSKAETEESDSEEERIFEAAVLGGAGNANNNKEDGEKLPPKAEKKAAKGKTVGNQAKDHVSKGALKIVDADSLLQQLIENNVTATYAEAMVKDMAKPIEELKAAMQELQSSIGKVPEDLGKKTPAAVQRLAKTGASGKFLSNVKRDMQRAAVPHLHHVKIALRNKAGDNVVPTAVPIIAPHELVPWLISNELLVLDDTAATKFWEHHSAVATPGVSNCRNFKDGFTVHPICIYGDEAEYTQTKQKILAIYISYLGKTPSRDVNGQPWNRTSEHSRFAAAYAMFKAFNGRVVTSWLAHETRLAADSKNTQRLHLAAVALFHLHDWYCKVETAGRYLSTTAVWQKSEPLYC</sequence>
<proteinExistence type="predicted"/>
<keyword evidence="3" id="KW-1185">Reference proteome</keyword>
<evidence type="ECO:0000313" key="2">
    <source>
        <dbReference type="EMBL" id="CAE7572947.1"/>
    </source>
</evidence>
<gene>
    <name evidence="2" type="ORF">SNEC2469_LOCUS16728</name>
</gene>